<keyword evidence="12" id="KW-1185">Reference proteome</keyword>
<dbReference type="GeneID" id="54481941"/>
<dbReference type="GO" id="GO:0005524">
    <property type="term" value="F:ATP binding"/>
    <property type="evidence" value="ECO:0007669"/>
    <property type="project" value="UniProtKB-KW"/>
</dbReference>
<proteinExistence type="predicted"/>
<dbReference type="Proteomes" id="UP000799437">
    <property type="component" value="Unassembled WGS sequence"/>
</dbReference>
<dbReference type="SUPFAM" id="SSF52540">
    <property type="entry name" value="P-loop containing nucleoside triphosphate hydrolases"/>
    <property type="match status" value="1"/>
</dbReference>
<dbReference type="InterPro" id="IPR014001">
    <property type="entry name" value="Helicase_ATP-bd"/>
</dbReference>
<evidence type="ECO:0000313" key="12">
    <source>
        <dbReference type="Proteomes" id="UP000799437"/>
    </source>
</evidence>
<feature type="region of interest" description="Disordered" evidence="8">
    <location>
        <begin position="259"/>
        <end position="293"/>
    </location>
</feature>
<dbReference type="PROSITE" id="PS51194">
    <property type="entry name" value="HELICASE_CTER"/>
    <property type="match status" value="1"/>
</dbReference>
<evidence type="ECO:0000256" key="5">
    <source>
        <dbReference type="ARBA" id="ARBA00022840"/>
    </source>
</evidence>
<dbReference type="EMBL" id="ML996565">
    <property type="protein sequence ID" value="KAF2763303.1"/>
    <property type="molecule type" value="Genomic_DNA"/>
</dbReference>
<reference evidence="11" key="1">
    <citation type="journal article" date="2020" name="Stud. Mycol.">
        <title>101 Dothideomycetes genomes: a test case for predicting lifestyles and emergence of pathogens.</title>
        <authorList>
            <person name="Haridas S."/>
            <person name="Albert R."/>
            <person name="Binder M."/>
            <person name="Bloem J."/>
            <person name="Labutti K."/>
            <person name="Salamov A."/>
            <person name="Andreopoulos B."/>
            <person name="Baker S."/>
            <person name="Barry K."/>
            <person name="Bills G."/>
            <person name="Bluhm B."/>
            <person name="Cannon C."/>
            <person name="Castanera R."/>
            <person name="Culley D."/>
            <person name="Daum C."/>
            <person name="Ezra D."/>
            <person name="Gonzalez J."/>
            <person name="Henrissat B."/>
            <person name="Kuo A."/>
            <person name="Liang C."/>
            <person name="Lipzen A."/>
            <person name="Lutzoni F."/>
            <person name="Magnuson J."/>
            <person name="Mondo S."/>
            <person name="Nolan M."/>
            <person name="Ohm R."/>
            <person name="Pangilinan J."/>
            <person name="Park H.-J."/>
            <person name="Ramirez L."/>
            <person name="Alfaro M."/>
            <person name="Sun H."/>
            <person name="Tritt A."/>
            <person name="Yoshinaga Y."/>
            <person name="Zwiers L.-H."/>
            <person name="Turgeon B."/>
            <person name="Goodwin S."/>
            <person name="Spatafora J."/>
            <person name="Crous P."/>
            <person name="Grigoriev I."/>
        </authorList>
    </citation>
    <scope>NUCLEOTIDE SEQUENCE</scope>
    <source>
        <strain evidence="11">CBS 121739</strain>
    </source>
</reference>
<evidence type="ECO:0000313" key="11">
    <source>
        <dbReference type="EMBL" id="KAF2763303.1"/>
    </source>
</evidence>
<dbReference type="GO" id="GO:0003724">
    <property type="term" value="F:RNA helicase activity"/>
    <property type="evidence" value="ECO:0007669"/>
    <property type="project" value="UniProtKB-EC"/>
</dbReference>
<feature type="compositionally biased region" description="Polar residues" evidence="8">
    <location>
        <begin position="21"/>
        <end position="32"/>
    </location>
</feature>
<protein>
    <recommendedName>
        <fullName evidence="1">RNA helicase</fullName>
        <ecNumber evidence="1">3.6.4.13</ecNumber>
    </recommendedName>
</protein>
<dbReference type="Pfam" id="PF00270">
    <property type="entry name" value="DEAD"/>
    <property type="match status" value="1"/>
</dbReference>
<dbReference type="GO" id="GO:0003723">
    <property type="term" value="F:RNA binding"/>
    <property type="evidence" value="ECO:0007669"/>
    <property type="project" value="UniProtKB-KW"/>
</dbReference>
<dbReference type="AlphaFoldDB" id="A0A6A6WMC6"/>
<keyword evidence="4" id="KW-0347">Helicase</keyword>
<dbReference type="PROSITE" id="PS51192">
    <property type="entry name" value="HELICASE_ATP_BIND_1"/>
    <property type="match status" value="1"/>
</dbReference>
<sequence length="650" mass="72359">MLRSRLSLPTCPFCTCSPVRPQTATQWQQTRSIARLQKRKPSRMELSSRVSENPFRLSPRQTPAPPEPRRPPPRTSGGFEHLNRTKPPVFPPARNGRRRDENEESEPMRPTPVHNPFKRDGDRHRSYVEPFKALKMQRALDVMPYGERASIKNRIADINTFDQFELLPELRDAIVPELFPERPDAVPSPVQRVAIPALLGIDQKAKKPKAKKGARLAVEKDDDYKMEQFLIAAETGSGKTLAYLLPAIDAMKRAEAVEREQAQRDAEAKKQLEAEKSKKGIYELDPPPLSSSVHDTARPKVIVLVPTSELVDQVGAVAKSLSHVVKFRTALISSAYTPTVIRNRIFSDKGIDMIISTPHLLASIAEESPNILSRVSHLIIDEADSLLDTSFSPLTSSVIERSAPSLRQLILCSATITRKLELYVAKRFPKMNRLVTPNLHAIPRRVQLGVMNVTHEPYRGKKDVACADAIWQIGRSALEHDTAYTTDSVDTKRIIVFVNEREQATELAEFLCTKGIDATALNRDSQARTADILAPFRAATRDSTPAHASGMKPKSNFVPSNVKAEASRGKLANTKVLVCTDLGSRGIDTLACRHVILYDVPHTSVDFIHRIGRLGRMGRRGRAIVLLGKGDRADVVSEVREAMYTGKALI</sequence>
<feature type="domain" description="Helicase C-terminal" evidence="10">
    <location>
        <begin position="484"/>
        <end position="650"/>
    </location>
</feature>
<feature type="compositionally biased region" description="Basic and acidic residues" evidence="8">
    <location>
        <begin position="259"/>
        <end position="282"/>
    </location>
</feature>
<dbReference type="RefSeq" id="XP_033605754.1">
    <property type="nucleotide sequence ID" value="XM_033740887.1"/>
</dbReference>
<evidence type="ECO:0000259" key="9">
    <source>
        <dbReference type="PROSITE" id="PS51192"/>
    </source>
</evidence>
<dbReference type="Gene3D" id="3.40.50.300">
    <property type="entry name" value="P-loop containing nucleotide triphosphate hydrolases"/>
    <property type="match status" value="2"/>
</dbReference>
<evidence type="ECO:0000256" key="2">
    <source>
        <dbReference type="ARBA" id="ARBA00022741"/>
    </source>
</evidence>
<dbReference type="EC" id="3.6.4.13" evidence="1"/>
<name>A0A6A6WMC6_9PEZI</name>
<accession>A0A6A6WMC6</accession>
<dbReference type="InterPro" id="IPR027417">
    <property type="entry name" value="P-loop_NTPase"/>
</dbReference>
<keyword evidence="2" id="KW-0547">Nucleotide-binding</keyword>
<evidence type="ECO:0000256" key="7">
    <source>
        <dbReference type="ARBA" id="ARBA00047984"/>
    </source>
</evidence>
<evidence type="ECO:0000256" key="3">
    <source>
        <dbReference type="ARBA" id="ARBA00022801"/>
    </source>
</evidence>
<dbReference type="SMART" id="SM00487">
    <property type="entry name" value="DEXDc"/>
    <property type="match status" value="1"/>
</dbReference>
<dbReference type="InterPro" id="IPR011545">
    <property type="entry name" value="DEAD/DEAH_box_helicase_dom"/>
</dbReference>
<feature type="region of interest" description="Disordered" evidence="8">
    <location>
        <begin position="21"/>
        <end position="123"/>
    </location>
</feature>
<evidence type="ECO:0000256" key="4">
    <source>
        <dbReference type="ARBA" id="ARBA00022806"/>
    </source>
</evidence>
<dbReference type="Pfam" id="PF00271">
    <property type="entry name" value="Helicase_C"/>
    <property type="match status" value="1"/>
</dbReference>
<feature type="domain" description="Helicase ATP-binding" evidence="9">
    <location>
        <begin position="220"/>
        <end position="434"/>
    </location>
</feature>
<dbReference type="OrthoDB" id="10256233at2759"/>
<dbReference type="PANTHER" id="PTHR47960">
    <property type="entry name" value="DEAD-BOX ATP-DEPENDENT RNA HELICASE 50"/>
    <property type="match status" value="1"/>
</dbReference>
<comment type="catalytic activity">
    <reaction evidence="7">
        <text>ATP + H2O = ADP + phosphate + H(+)</text>
        <dbReference type="Rhea" id="RHEA:13065"/>
        <dbReference type="ChEBI" id="CHEBI:15377"/>
        <dbReference type="ChEBI" id="CHEBI:15378"/>
        <dbReference type="ChEBI" id="CHEBI:30616"/>
        <dbReference type="ChEBI" id="CHEBI:43474"/>
        <dbReference type="ChEBI" id="CHEBI:456216"/>
        <dbReference type="EC" id="3.6.4.13"/>
    </reaction>
</comment>
<evidence type="ECO:0000256" key="8">
    <source>
        <dbReference type="SAM" id="MobiDB-lite"/>
    </source>
</evidence>
<evidence type="ECO:0000256" key="1">
    <source>
        <dbReference type="ARBA" id="ARBA00012552"/>
    </source>
</evidence>
<keyword evidence="5" id="KW-0067">ATP-binding</keyword>
<organism evidence="11 12">
    <name type="scientific">Pseudovirgaria hyperparasitica</name>
    <dbReference type="NCBI Taxonomy" id="470096"/>
    <lineage>
        <taxon>Eukaryota</taxon>
        <taxon>Fungi</taxon>
        <taxon>Dikarya</taxon>
        <taxon>Ascomycota</taxon>
        <taxon>Pezizomycotina</taxon>
        <taxon>Dothideomycetes</taxon>
        <taxon>Dothideomycetes incertae sedis</taxon>
        <taxon>Acrospermales</taxon>
        <taxon>Acrospermaceae</taxon>
        <taxon>Pseudovirgaria</taxon>
    </lineage>
</organism>
<dbReference type="GO" id="GO:0016787">
    <property type="term" value="F:hydrolase activity"/>
    <property type="evidence" value="ECO:0007669"/>
    <property type="project" value="UniProtKB-KW"/>
</dbReference>
<dbReference type="SMART" id="SM00490">
    <property type="entry name" value="HELICc"/>
    <property type="match status" value="1"/>
</dbReference>
<evidence type="ECO:0000259" key="10">
    <source>
        <dbReference type="PROSITE" id="PS51194"/>
    </source>
</evidence>
<keyword evidence="3 11" id="KW-0378">Hydrolase</keyword>
<keyword evidence="6" id="KW-0694">RNA-binding</keyword>
<dbReference type="InterPro" id="IPR001650">
    <property type="entry name" value="Helicase_C-like"/>
</dbReference>
<evidence type="ECO:0000256" key="6">
    <source>
        <dbReference type="ARBA" id="ARBA00022884"/>
    </source>
</evidence>
<gene>
    <name evidence="11" type="ORF">EJ05DRAFT_33677</name>
</gene>